<reference evidence="1" key="1">
    <citation type="submission" date="2021-05" db="EMBL/GenBank/DDBJ databases">
        <authorList>
            <person name="Arsene-Ploetze F."/>
        </authorList>
    </citation>
    <scope>NUCLEOTIDE SEQUENCE</scope>
    <source>
        <strain evidence="1">DSM 42138</strain>
    </source>
</reference>
<evidence type="ECO:0000313" key="2">
    <source>
        <dbReference type="Proteomes" id="UP001152519"/>
    </source>
</evidence>
<protein>
    <submittedName>
        <fullName evidence="1">Uncharacterized protein</fullName>
    </submittedName>
</protein>
<comment type="caution">
    <text evidence="1">The sequence shown here is derived from an EMBL/GenBank/DDBJ whole genome shotgun (WGS) entry which is preliminary data.</text>
</comment>
<organism evidence="1 2">
    <name type="scientific">Actinacidiphila cocklensis</name>
    <dbReference type="NCBI Taxonomy" id="887465"/>
    <lineage>
        <taxon>Bacteria</taxon>
        <taxon>Bacillati</taxon>
        <taxon>Actinomycetota</taxon>
        <taxon>Actinomycetes</taxon>
        <taxon>Kitasatosporales</taxon>
        <taxon>Streptomycetaceae</taxon>
        <taxon>Actinacidiphila</taxon>
    </lineage>
</organism>
<proteinExistence type="predicted"/>
<name>A0A9W4GVJ4_9ACTN</name>
<dbReference type="AlphaFoldDB" id="A0A9W4GVJ4"/>
<dbReference type="Proteomes" id="UP001152519">
    <property type="component" value="Unassembled WGS sequence"/>
</dbReference>
<keyword evidence="2" id="KW-1185">Reference proteome</keyword>
<gene>
    <name evidence="1" type="ORF">SCOCK_470007</name>
</gene>
<dbReference type="EMBL" id="CAJSLV010000078">
    <property type="protein sequence ID" value="CAG6396787.1"/>
    <property type="molecule type" value="Genomic_DNA"/>
</dbReference>
<evidence type="ECO:0000313" key="1">
    <source>
        <dbReference type="EMBL" id="CAG6396787.1"/>
    </source>
</evidence>
<sequence length="26" mass="2681">MLGGYLSGGGTYARVKIGHTAIVFVI</sequence>
<accession>A0A9W4GVJ4</accession>